<protein>
    <submittedName>
        <fullName evidence="3">Uncharacterized protein</fullName>
    </submittedName>
</protein>
<feature type="chain" id="PRO_5040863910" evidence="2">
    <location>
        <begin position="24"/>
        <end position="651"/>
    </location>
</feature>
<feature type="region of interest" description="Disordered" evidence="1">
    <location>
        <begin position="598"/>
        <end position="651"/>
    </location>
</feature>
<feature type="signal peptide" evidence="2">
    <location>
        <begin position="1"/>
        <end position="23"/>
    </location>
</feature>
<feature type="compositionally biased region" description="Polar residues" evidence="1">
    <location>
        <begin position="204"/>
        <end position="220"/>
    </location>
</feature>
<feature type="compositionally biased region" description="Polar residues" evidence="1">
    <location>
        <begin position="278"/>
        <end position="305"/>
    </location>
</feature>
<feature type="compositionally biased region" description="Polar residues" evidence="1">
    <location>
        <begin position="239"/>
        <end position="250"/>
    </location>
</feature>
<feature type="region of interest" description="Disordered" evidence="1">
    <location>
        <begin position="107"/>
        <end position="452"/>
    </location>
</feature>
<feature type="compositionally biased region" description="Low complexity" evidence="1">
    <location>
        <begin position="123"/>
        <end position="141"/>
    </location>
</feature>
<feature type="compositionally biased region" description="Polar residues" evidence="1">
    <location>
        <begin position="346"/>
        <end position="371"/>
    </location>
</feature>
<dbReference type="OrthoDB" id="5095623at2759"/>
<dbReference type="Proteomes" id="UP001152049">
    <property type="component" value="Unassembled WGS sequence"/>
</dbReference>
<evidence type="ECO:0000313" key="4">
    <source>
        <dbReference type="Proteomes" id="UP001152049"/>
    </source>
</evidence>
<proteinExistence type="predicted"/>
<keyword evidence="2" id="KW-0732">Signal</keyword>
<evidence type="ECO:0000313" key="3">
    <source>
        <dbReference type="EMBL" id="KAJ4267792.1"/>
    </source>
</evidence>
<keyword evidence="4" id="KW-1185">Reference proteome</keyword>
<feature type="compositionally biased region" description="Polar residues" evidence="1">
    <location>
        <begin position="393"/>
        <end position="413"/>
    </location>
</feature>
<evidence type="ECO:0000256" key="2">
    <source>
        <dbReference type="SAM" id="SignalP"/>
    </source>
</evidence>
<reference evidence="3" key="1">
    <citation type="submission" date="2022-09" db="EMBL/GenBank/DDBJ databases">
        <title>Fusarium specimens isolated from Avocado Roots.</title>
        <authorList>
            <person name="Stajich J."/>
            <person name="Roper C."/>
            <person name="Heimlech-Rivalta G."/>
        </authorList>
    </citation>
    <scope>NUCLEOTIDE SEQUENCE</scope>
    <source>
        <strain evidence="3">CF00136</strain>
    </source>
</reference>
<organism evidence="3 4">
    <name type="scientific">Fusarium torreyae</name>
    <dbReference type="NCBI Taxonomy" id="1237075"/>
    <lineage>
        <taxon>Eukaryota</taxon>
        <taxon>Fungi</taxon>
        <taxon>Dikarya</taxon>
        <taxon>Ascomycota</taxon>
        <taxon>Pezizomycotina</taxon>
        <taxon>Sordariomycetes</taxon>
        <taxon>Hypocreomycetidae</taxon>
        <taxon>Hypocreales</taxon>
        <taxon>Nectriaceae</taxon>
        <taxon>Fusarium</taxon>
    </lineage>
</organism>
<accession>A0A9W8S8M3</accession>
<dbReference type="AlphaFoldDB" id="A0A9W8S8M3"/>
<comment type="caution">
    <text evidence="3">The sequence shown here is derived from an EMBL/GenBank/DDBJ whole genome shotgun (WGS) entry which is preliminary data.</text>
</comment>
<sequence length="651" mass="67545">MIRLYILFCLLPCLFLTFPSAHAAFLPRLKAPFKIPGLVFHEPEARSVKVTPFKGLPRKPHNSRGLHDTLHVVKRLVEDQGDMVEVTEEALHELLDQINSLQEQVNGMLPSGASDRQPSRETSASSESQSGQSSSGSSNESPEADQPDQLPAQSAQAESSKPDEVPGPSRAPVVSDPSLRSPLPAPAGVSSTVIGPLPSDASELLNTPEHSQAAGQSDGQANEAPATQAANPTLAANDGSANVSSETQLEGLSGDRTAEASKGSADASANKAVLQPDGLSSNADPQSTGERVQSRTEAQPSTAQETKPPEELQGGESSSQTIPQDAKESSALPGGAFIESPDDVLQTLSSNAVSVGETGTSAPEETQQPSQGVDPGCVDEDDVSDLPIMRRNPNCTPGGSPSASEAAQDNTVTLPPVLASETEPAQGDARASEIDTSQQTTGLQTQSPEATSIEADPVLESEATLNPTIDAGASQQLAAPTLISSPGAVATRGPSALVQSLRTLVFTSTRTRSTTIKATSTRTDFVFANAPTRSFAAPGHVFKEDADATFSRGEEIGFLKDSDVEARAQETPSGGIALSNAATPVEITKLATPSAALSLQSTQATPKPARESFPRYPVLSSTDNTDGAYVTTPASGFRTVPRPTASLAERA</sequence>
<feature type="compositionally biased region" description="Low complexity" evidence="1">
    <location>
        <begin position="436"/>
        <end position="447"/>
    </location>
</feature>
<name>A0A9W8S8M3_9HYPO</name>
<dbReference type="EMBL" id="JAOQAZ010000004">
    <property type="protein sequence ID" value="KAJ4267792.1"/>
    <property type="molecule type" value="Genomic_DNA"/>
</dbReference>
<gene>
    <name evidence="3" type="ORF">NW762_003907</name>
</gene>
<evidence type="ECO:0000256" key="1">
    <source>
        <dbReference type="SAM" id="MobiDB-lite"/>
    </source>
</evidence>